<comment type="caution">
    <text evidence="1">The sequence shown here is derived from an EMBL/GenBank/DDBJ whole genome shotgun (WGS) entry which is preliminary data.</text>
</comment>
<dbReference type="InterPro" id="IPR025638">
    <property type="entry name" value="DUF4336"/>
</dbReference>
<protein>
    <submittedName>
        <fullName evidence="1">DUF4336 domain-containing protein</fullName>
    </submittedName>
</protein>
<gene>
    <name evidence="1" type="ORF">COO20_18975</name>
</gene>
<accession>A0A2N3KM90</accession>
<dbReference type="OrthoDB" id="450111at2"/>
<dbReference type="PANTHER" id="PTHR33835:SF1">
    <property type="entry name" value="METALLO-BETA-LACTAMASE DOMAIN-CONTAINING PROTEIN"/>
    <property type="match status" value="1"/>
</dbReference>
<evidence type="ECO:0000313" key="2">
    <source>
        <dbReference type="Proteomes" id="UP000233597"/>
    </source>
</evidence>
<proteinExistence type="predicted"/>
<organism evidence="1 2">
    <name type="scientific">Thalassospira marina</name>
    <dbReference type="NCBI Taxonomy" id="2048283"/>
    <lineage>
        <taxon>Bacteria</taxon>
        <taxon>Pseudomonadati</taxon>
        <taxon>Pseudomonadota</taxon>
        <taxon>Alphaproteobacteria</taxon>
        <taxon>Rhodospirillales</taxon>
        <taxon>Thalassospiraceae</taxon>
        <taxon>Thalassospira</taxon>
    </lineage>
</organism>
<dbReference type="SUPFAM" id="SSF56281">
    <property type="entry name" value="Metallo-hydrolase/oxidoreductase"/>
    <property type="match status" value="1"/>
</dbReference>
<dbReference type="PANTHER" id="PTHR33835">
    <property type="entry name" value="YALI0C07656P"/>
    <property type="match status" value="1"/>
</dbReference>
<evidence type="ECO:0000313" key="1">
    <source>
        <dbReference type="EMBL" id="PKR51661.1"/>
    </source>
</evidence>
<dbReference type="EMBL" id="NWTK01000014">
    <property type="protein sequence ID" value="PKR51661.1"/>
    <property type="molecule type" value="Genomic_DNA"/>
</dbReference>
<name>A0A2N3KM90_9PROT</name>
<dbReference type="Pfam" id="PF14234">
    <property type="entry name" value="DUF4336"/>
    <property type="match status" value="1"/>
</dbReference>
<dbReference type="InterPro" id="IPR036866">
    <property type="entry name" value="RibonucZ/Hydroxyglut_hydro"/>
</dbReference>
<dbReference type="AlphaFoldDB" id="A0A2N3KM90"/>
<sequence length="247" mass="27953">MFEIETYHPLNVLKQVDNDIWLVDGPVIGFRYLGLSLPFPTRMTIIRQSNGEIWLHSPVKLSPALQVQIDALGPVRYLIAPNTIHYASIPQWQRAYPDAQSFGVEGIAKRAKANGIEVKFDHLLGDVADPGWSGEIDQLVVRGGYLTEAVFFHRASRTLILTDLIENFEPGKIKSPIWRFLVRLFGSMDPHGAAPRDMRATFMGHKPALRNAVDQMIAWKPDRVILAHGRWYDGNAVTELKRAFSWV</sequence>
<dbReference type="RefSeq" id="WP_101269429.1">
    <property type="nucleotide sequence ID" value="NZ_NWTK01000014.1"/>
</dbReference>
<reference evidence="1 2" key="1">
    <citation type="submission" date="2017-09" db="EMBL/GenBank/DDBJ databases">
        <title>Biodiversity and function of Thalassospira species in the particle-attached aromatic-hydrocarbon-degrading consortia from the surface seawater of the South China Sea.</title>
        <authorList>
            <person name="Dong C."/>
            <person name="Liu R."/>
            <person name="Shao Z."/>
        </authorList>
    </citation>
    <scope>NUCLEOTIDE SEQUENCE [LARGE SCALE GENOMIC DNA]</scope>
    <source>
        <strain evidence="1 2">CSC1P2</strain>
    </source>
</reference>
<dbReference type="Proteomes" id="UP000233597">
    <property type="component" value="Unassembled WGS sequence"/>
</dbReference>